<gene>
    <name evidence="2" type="ORF">H9L24_00705</name>
</gene>
<evidence type="ECO:0000313" key="2">
    <source>
        <dbReference type="EMBL" id="QNP59580.1"/>
    </source>
</evidence>
<name>A0A7H0HGB4_9BURK</name>
<accession>A0A7H0HGB4</accession>
<keyword evidence="1" id="KW-0812">Transmembrane</keyword>
<feature type="transmembrane region" description="Helical" evidence="1">
    <location>
        <begin position="48"/>
        <end position="70"/>
    </location>
</feature>
<evidence type="ECO:0008006" key="4">
    <source>
        <dbReference type="Google" id="ProtNLM"/>
    </source>
</evidence>
<dbReference type="AlphaFoldDB" id="A0A7H0HGB4"/>
<reference evidence="2 3" key="1">
    <citation type="submission" date="2020-08" db="EMBL/GenBank/DDBJ databases">
        <title>Genome sequence of Acidovorax monticola KACC 19171T.</title>
        <authorList>
            <person name="Hyun D.-W."/>
            <person name="Bae J.-W."/>
        </authorList>
    </citation>
    <scope>NUCLEOTIDE SEQUENCE [LARGE SCALE GENOMIC DNA]</scope>
    <source>
        <strain evidence="2 3">KACC 19171</strain>
    </source>
</reference>
<dbReference type="KEGG" id="amon:H9L24_00705"/>
<dbReference type="RefSeq" id="WP_187736563.1">
    <property type="nucleotide sequence ID" value="NZ_CP060790.1"/>
</dbReference>
<protein>
    <recommendedName>
        <fullName evidence="4">Transmembrane protein</fullName>
    </recommendedName>
</protein>
<keyword evidence="1" id="KW-1133">Transmembrane helix</keyword>
<dbReference type="EMBL" id="CP060790">
    <property type="protein sequence ID" value="QNP59580.1"/>
    <property type="molecule type" value="Genomic_DNA"/>
</dbReference>
<proteinExistence type="predicted"/>
<evidence type="ECO:0000256" key="1">
    <source>
        <dbReference type="SAM" id="Phobius"/>
    </source>
</evidence>
<dbReference type="Proteomes" id="UP000516057">
    <property type="component" value="Chromosome"/>
</dbReference>
<feature type="transmembrane region" description="Helical" evidence="1">
    <location>
        <begin position="7"/>
        <end position="28"/>
    </location>
</feature>
<sequence length="98" mass="11053">MWTQRLMWIAWPAFLMAGVMEMVVFALVDPEDLHWFGQPLALSRQGVYTLAFFVFWGVTMVSSALTTLLAMSPFELNRCPVPAGDRPDDCRKLPGACQ</sequence>
<keyword evidence="3" id="KW-1185">Reference proteome</keyword>
<keyword evidence="1" id="KW-0472">Membrane</keyword>
<organism evidence="2 3">
    <name type="scientific">Paenacidovorax monticola</name>
    <dbReference type="NCBI Taxonomy" id="1926868"/>
    <lineage>
        <taxon>Bacteria</taxon>
        <taxon>Pseudomonadati</taxon>
        <taxon>Pseudomonadota</taxon>
        <taxon>Betaproteobacteria</taxon>
        <taxon>Burkholderiales</taxon>
        <taxon>Comamonadaceae</taxon>
        <taxon>Paenacidovorax</taxon>
    </lineage>
</organism>
<evidence type="ECO:0000313" key="3">
    <source>
        <dbReference type="Proteomes" id="UP000516057"/>
    </source>
</evidence>